<accession>A0A1W2DDQ4</accession>
<dbReference type="Pfam" id="PF08751">
    <property type="entry name" value="TrwC"/>
    <property type="match status" value="1"/>
</dbReference>
<dbReference type="Pfam" id="PF13604">
    <property type="entry name" value="AAA_30"/>
    <property type="match status" value="1"/>
</dbReference>
<dbReference type="SUPFAM" id="SSF55464">
    <property type="entry name" value="Origin of replication-binding domain, RBD-like"/>
    <property type="match status" value="1"/>
</dbReference>
<dbReference type="eggNOG" id="COG0507">
    <property type="taxonomic scope" value="Bacteria"/>
</dbReference>
<evidence type="ECO:0000259" key="2">
    <source>
        <dbReference type="Pfam" id="PF08751"/>
    </source>
</evidence>
<feature type="region of interest" description="Disordered" evidence="1">
    <location>
        <begin position="412"/>
        <end position="439"/>
    </location>
</feature>
<evidence type="ECO:0000256" key="1">
    <source>
        <dbReference type="SAM" id="MobiDB-lite"/>
    </source>
</evidence>
<proteinExistence type="predicted"/>
<name>A0A1W2DDQ4_9PSEU</name>
<dbReference type="NCBIfam" id="NF041492">
    <property type="entry name" value="MobF"/>
    <property type="match status" value="1"/>
</dbReference>
<evidence type="ECO:0000313" key="3">
    <source>
        <dbReference type="EMBL" id="SMC95620.1"/>
    </source>
</evidence>
<feature type="compositionally biased region" description="Basic and acidic residues" evidence="1">
    <location>
        <begin position="1050"/>
        <end position="1059"/>
    </location>
</feature>
<feature type="compositionally biased region" description="Basic and acidic residues" evidence="1">
    <location>
        <begin position="423"/>
        <end position="439"/>
    </location>
</feature>
<sequence length="1489" mass="161800">MGEVCPVSWVTPIGSAPEQVDYRLGQQHGCVAGISGDAQLEYRTDAERPLIWIGQALADLGIEAGTELTAEQFPLARAMMDGYHPRSGEQLVEHKLGVPIEAKVPIAQLVRMIEGVAREAKVDVSEVLRHRQGRWSGTTSKRMLDMFNRAKRSVGRHGETAMLRADHAGQLADAAELRLAAVWDPGVFEGAAVNLTKTITITAKDGTQSDAVVDNRIIIGNRGYDITLTLPKSFSLLREFVDEDTGNALDAIYLEQGGATFAWLETNTAYGMRGHHGDGSTAEKVPGNGFAGWAMIHPAARPAAGQCCGDPHWHVHYTITNMTKGFDGKWSTVAAGGRDLMRHIPAAAKLLHGSVRHVLTQRYGVAWRRSERTGQWEIASIPDAAIKEFSQRGADIHAMLLDLGFTEQDASRSLKSMVQQETRQAKNDTPEPELTHREQNRQRAIDAGLDPDAMAQNAHIPGMPEEATRQPTINELATALQDVERGLTGHSRRFSRVDALAAVVDQLPNGAQHHTVETLTDEVLRHNGFIPLISVDNDDENPAAGVGERRQLGAEHMTNAQLYTTQDIVTAEKAIVAAAQASHEDQTPIRVSRTTAEMAADTIEATNGFTLSTEQRHELLNIVTSGQAIDALIGGPGSGKTTLMEAARVAYEADGFVVAGASTQGVAAQNLQAASSISSRTVAQWRWRIDHKDGLNGIDVLILDEAGMTHDRDRAALYQAAKDSGTKIVEIFDPKQLRGVGCGSMVAIVHKMVDGGALVDNRRQADEDERAAVAAWRDGNYVEALTSWADRDRLIVGKTSQDTTAAMLATWIDQRTGAPDPHTEMLGLLMVASTNEQVDRLNAGAQAIREVQGELGHGRTYDLPGGHTIHLHENDHVLVRINERHTDDPDALNGYRGVITHIDDTGHLAVTWTRAIPGGHVRESRTFDPSYVAKGGLTHGYALTVHKSQGLNINETWTGEDDEQRGGAVLFHAPGADNRSFLVATSRHTQAVWTFASQQDFETPQDTYMLGEPDSAFARRRRVITKMVERAVDTENNANDRPVLVDLKQLKDPFPKPKPSDSNTPQAGRHAASAEQRATAEELLRDVWRDHEGVQAVTNGSAFDTVARLIDRLSSSTVDPRDTLVRINPAVMVRPDVRDASRLVVAALKRIAKPSKESEHGNGASALTHEEQLRDQAADLLREAWNDHPNIELVIAGSAFGALAHNLARAADAGHDPRDVLAAIDPQALKEKVNPAAFVAWRIRTSTTTDARAITVDQERAGLGVAARLNLLIPSYERTMAHLQPVTGESPGTNLSAPQPVRVYGMWPSWLPRPPKLAALEGRDRALASAATADAKRIQARVVQLARDAARDRPEWVEQLGPAPEGAAQTARYLAALAILAAYREQHGLTGPEPLGGAPTSDQARSAFEAAKGAEQQARRATTPSPALAIGARSTADPPNRTPVAPIHTKVTGERQRLIDQQRREAGARRRRELDHQPHDPRRGPRPSP</sequence>
<feature type="domain" description="TrwC relaxase" evidence="2">
    <location>
        <begin position="41"/>
        <end position="444"/>
    </location>
</feature>
<dbReference type="SUPFAM" id="SSF52540">
    <property type="entry name" value="P-loop containing nucleoside triphosphate hydrolases"/>
    <property type="match status" value="2"/>
</dbReference>
<keyword evidence="4" id="KW-1185">Reference proteome</keyword>
<gene>
    <name evidence="3" type="ORF">SAMN05660733_02901</name>
</gene>
<organism evidence="3 4">
    <name type="scientific">Lentzea albidocapillata</name>
    <dbReference type="NCBI Taxonomy" id="40571"/>
    <lineage>
        <taxon>Bacteria</taxon>
        <taxon>Bacillati</taxon>
        <taxon>Actinomycetota</taxon>
        <taxon>Actinomycetes</taxon>
        <taxon>Pseudonocardiales</taxon>
        <taxon>Pseudonocardiaceae</taxon>
        <taxon>Lentzea</taxon>
    </lineage>
</organism>
<dbReference type="Gene3D" id="3.40.50.300">
    <property type="entry name" value="P-loop containing nucleotide triphosphate hydrolases"/>
    <property type="match status" value="2"/>
</dbReference>
<dbReference type="InterPro" id="IPR014862">
    <property type="entry name" value="TrwC"/>
</dbReference>
<dbReference type="InterPro" id="IPR027417">
    <property type="entry name" value="P-loop_NTPase"/>
</dbReference>
<feature type="region of interest" description="Disordered" evidence="1">
    <location>
        <begin position="1390"/>
        <end position="1489"/>
    </location>
</feature>
<feature type="compositionally biased region" description="Basic and acidic residues" evidence="1">
    <location>
        <begin position="1451"/>
        <end position="1483"/>
    </location>
</feature>
<evidence type="ECO:0000313" key="4">
    <source>
        <dbReference type="Proteomes" id="UP000192840"/>
    </source>
</evidence>
<feature type="compositionally biased region" description="Polar residues" evidence="1">
    <location>
        <begin position="412"/>
        <end position="422"/>
    </location>
</feature>
<feature type="region of interest" description="Disordered" evidence="1">
    <location>
        <begin position="1050"/>
        <end position="1077"/>
    </location>
</feature>
<protein>
    <submittedName>
        <fullName evidence="3">Conjugative relaxase domain-containing protein, TrwC/TraI family</fullName>
    </submittedName>
</protein>
<dbReference type="EMBL" id="FWYC01000007">
    <property type="protein sequence ID" value="SMC95620.1"/>
    <property type="molecule type" value="Genomic_DNA"/>
</dbReference>
<dbReference type="Gene3D" id="2.30.30.940">
    <property type="match status" value="1"/>
</dbReference>
<dbReference type="Proteomes" id="UP000192840">
    <property type="component" value="Unassembled WGS sequence"/>
</dbReference>
<dbReference type="STRING" id="40571.SAMN05660733_02901"/>
<reference evidence="4" key="1">
    <citation type="submission" date="2017-04" db="EMBL/GenBank/DDBJ databases">
        <authorList>
            <person name="Varghese N."/>
            <person name="Submissions S."/>
        </authorList>
    </citation>
    <scope>NUCLEOTIDE SEQUENCE [LARGE SCALE GENOMIC DNA]</scope>
    <source>
        <strain evidence="4">DSM 44073</strain>
    </source>
</reference>